<evidence type="ECO:0000313" key="5">
    <source>
        <dbReference type="Proteomes" id="UP000289437"/>
    </source>
</evidence>
<proteinExistence type="predicted"/>
<dbReference type="InterPro" id="IPR026881">
    <property type="entry name" value="WYL_dom"/>
</dbReference>
<dbReference type="InterPro" id="IPR013196">
    <property type="entry name" value="HTH_11"/>
</dbReference>
<feature type="domain" description="HTH deoR-type" evidence="3">
    <location>
        <begin position="3"/>
        <end position="58"/>
    </location>
</feature>
<keyword evidence="5" id="KW-1185">Reference proteome</keyword>
<keyword evidence="1" id="KW-0805">Transcription regulation</keyword>
<comment type="caution">
    <text evidence="4">The sequence shown here is derived from an EMBL/GenBank/DDBJ whole genome shotgun (WGS) entry which is preliminary data.</text>
</comment>
<evidence type="ECO:0000256" key="1">
    <source>
        <dbReference type="ARBA" id="ARBA00023015"/>
    </source>
</evidence>
<evidence type="ECO:0000313" key="4">
    <source>
        <dbReference type="EMBL" id="RXH54876.1"/>
    </source>
</evidence>
<evidence type="ECO:0000259" key="3">
    <source>
        <dbReference type="PROSITE" id="PS51000"/>
    </source>
</evidence>
<dbReference type="Gene3D" id="1.10.10.10">
    <property type="entry name" value="Winged helix-like DNA-binding domain superfamily/Winged helix DNA-binding domain"/>
    <property type="match status" value="1"/>
</dbReference>
<dbReference type="EMBL" id="RDSM01000003">
    <property type="protein sequence ID" value="RXH54876.1"/>
    <property type="molecule type" value="Genomic_DNA"/>
</dbReference>
<dbReference type="InterPro" id="IPR051534">
    <property type="entry name" value="CBASS_pafABC_assoc_protein"/>
</dbReference>
<dbReference type="Pfam" id="PF13280">
    <property type="entry name" value="WYL"/>
    <property type="match status" value="1"/>
</dbReference>
<dbReference type="InterPro" id="IPR036390">
    <property type="entry name" value="WH_DNA-bd_sf"/>
</dbReference>
<dbReference type="Proteomes" id="UP000289437">
    <property type="component" value="Unassembled WGS sequence"/>
</dbReference>
<dbReference type="Pfam" id="PF08279">
    <property type="entry name" value="HTH_11"/>
    <property type="match status" value="1"/>
</dbReference>
<name>A0A4Q0T0G8_9BACT</name>
<dbReference type="SUPFAM" id="SSF46785">
    <property type="entry name" value="Winged helix' DNA-binding domain"/>
    <property type="match status" value="1"/>
</dbReference>
<dbReference type="InterPro" id="IPR036388">
    <property type="entry name" value="WH-like_DNA-bd_sf"/>
</dbReference>
<sequence>MRRADRLFRIVQMLRSGRLLTGAQLAEKLEISTRTLYRDVADLQASGVMIEGEAGVGYTLRREMDMPPMQFTAEETTALVLGARMASAWGGEAMAACAREALRKIEAALPAQMRIEMDMVQMYAPGFALSREVRLRIDDLHAACMRSHPVRFRYERLDGALSERRVRPLALAFWGGVWTMAAWCEMRKGFRNFRLDRMSTIEVLEETFVLKRGQRLKDYLRETVPEKELRALGLIPVAKVARVKADADSLRE</sequence>
<dbReference type="InterPro" id="IPR001034">
    <property type="entry name" value="DeoR_HTH"/>
</dbReference>
<reference evidence="4 5" key="1">
    <citation type="submission" date="2018-11" db="EMBL/GenBank/DDBJ databases">
        <authorList>
            <person name="Mardanov A.V."/>
            <person name="Ravin N.V."/>
            <person name="Dedysh S.N."/>
        </authorList>
    </citation>
    <scope>NUCLEOTIDE SEQUENCE [LARGE SCALE GENOMIC DNA]</scope>
    <source>
        <strain evidence="4 5">AF10</strain>
    </source>
</reference>
<dbReference type="PROSITE" id="PS52050">
    <property type="entry name" value="WYL"/>
    <property type="match status" value="1"/>
</dbReference>
<accession>A0A4Q0T0G8</accession>
<gene>
    <name evidence="4" type="ORF">GRAN_3980</name>
</gene>
<dbReference type="OrthoDB" id="9767131at2"/>
<keyword evidence="2" id="KW-0804">Transcription</keyword>
<dbReference type="PANTHER" id="PTHR34580:SF3">
    <property type="entry name" value="PROTEIN PAFB"/>
    <property type="match status" value="1"/>
</dbReference>
<organism evidence="4 5">
    <name type="scientific">Granulicella sibirica</name>
    <dbReference type="NCBI Taxonomy" id="2479048"/>
    <lineage>
        <taxon>Bacteria</taxon>
        <taxon>Pseudomonadati</taxon>
        <taxon>Acidobacteriota</taxon>
        <taxon>Terriglobia</taxon>
        <taxon>Terriglobales</taxon>
        <taxon>Acidobacteriaceae</taxon>
        <taxon>Granulicella</taxon>
    </lineage>
</organism>
<dbReference type="PANTHER" id="PTHR34580">
    <property type="match status" value="1"/>
</dbReference>
<protein>
    <submittedName>
        <fullName evidence="4">Transcriptional regulator, DeoR family</fullName>
    </submittedName>
</protein>
<evidence type="ECO:0000256" key="2">
    <source>
        <dbReference type="ARBA" id="ARBA00023163"/>
    </source>
</evidence>
<reference evidence="5" key="2">
    <citation type="submission" date="2019-02" db="EMBL/GenBank/DDBJ databases">
        <title>Granulicella sibirica sp. nov., a psychrotolerant acidobacterium isolated from an organic soil layer in forested tundra, West Siberia.</title>
        <authorList>
            <person name="Oshkin I.Y."/>
            <person name="Kulichevskaya I.S."/>
            <person name="Rijpstra W.I.C."/>
            <person name="Sinninghe Damste J.S."/>
            <person name="Rakitin A.L."/>
            <person name="Ravin N.V."/>
            <person name="Dedysh S.N."/>
        </authorList>
    </citation>
    <scope>NUCLEOTIDE SEQUENCE [LARGE SCALE GENOMIC DNA]</scope>
    <source>
        <strain evidence="5">AF10</strain>
    </source>
</reference>
<dbReference type="RefSeq" id="WP_128914594.1">
    <property type="nucleotide sequence ID" value="NZ_RDSM01000003.1"/>
</dbReference>
<dbReference type="PROSITE" id="PS51000">
    <property type="entry name" value="HTH_DEOR_2"/>
    <property type="match status" value="1"/>
</dbReference>
<dbReference type="AlphaFoldDB" id="A0A4Q0T0G8"/>
<dbReference type="GO" id="GO:0003700">
    <property type="term" value="F:DNA-binding transcription factor activity"/>
    <property type="evidence" value="ECO:0007669"/>
    <property type="project" value="InterPro"/>
</dbReference>